<name>A0A0C2WXX5_SERVB</name>
<dbReference type="EMBL" id="KN824362">
    <property type="protein sequence ID" value="KIM22157.1"/>
    <property type="molecule type" value="Genomic_DNA"/>
</dbReference>
<dbReference type="Proteomes" id="UP000054097">
    <property type="component" value="Unassembled WGS sequence"/>
</dbReference>
<proteinExistence type="predicted"/>
<keyword evidence="2" id="KW-1185">Reference proteome</keyword>
<accession>A0A0C2WXX5</accession>
<evidence type="ECO:0000313" key="1">
    <source>
        <dbReference type="EMBL" id="KIM22157.1"/>
    </source>
</evidence>
<dbReference type="HOGENOM" id="CLU_871893_0_0_1"/>
<evidence type="ECO:0000313" key="2">
    <source>
        <dbReference type="Proteomes" id="UP000054097"/>
    </source>
</evidence>
<protein>
    <submittedName>
        <fullName evidence="1">Uncharacterized protein</fullName>
    </submittedName>
</protein>
<reference evidence="1 2" key="1">
    <citation type="submission" date="2014-04" db="EMBL/GenBank/DDBJ databases">
        <authorList>
            <consortium name="DOE Joint Genome Institute"/>
            <person name="Kuo A."/>
            <person name="Zuccaro A."/>
            <person name="Kohler A."/>
            <person name="Nagy L.G."/>
            <person name="Floudas D."/>
            <person name="Copeland A."/>
            <person name="Barry K.W."/>
            <person name="Cichocki N."/>
            <person name="Veneault-Fourrey C."/>
            <person name="LaButti K."/>
            <person name="Lindquist E.A."/>
            <person name="Lipzen A."/>
            <person name="Lundell T."/>
            <person name="Morin E."/>
            <person name="Murat C."/>
            <person name="Sun H."/>
            <person name="Tunlid A."/>
            <person name="Henrissat B."/>
            <person name="Grigoriev I.V."/>
            <person name="Hibbett D.S."/>
            <person name="Martin F."/>
            <person name="Nordberg H.P."/>
            <person name="Cantor M.N."/>
            <person name="Hua S.X."/>
        </authorList>
    </citation>
    <scope>NUCLEOTIDE SEQUENCE [LARGE SCALE GENOMIC DNA]</scope>
    <source>
        <strain evidence="1 2">MAFF 305830</strain>
    </source>
</reference>
<reference evidence="2" key="2">
    <citation type="submission" date="2015-01" db="EMBL/GenBank/DDBJ databases">
        <title>Evolutionary Origins and Diversification of the Mycorrhizal Mutualists.</title>
        <authorList>
            <consortium name="DOE Joint Genome Institute"/>
            <consortium name="Mycorrhizal Genomics Consortium"/>
            <person name="Kohler A."/>
            <person name="Kuo A."/>
            <person name="Nagy L.G."/>
            <person name="Floudas D."/>
            <person name="Copeland A."/>
            <person name="Barry K.W."/>
            <person name="Cichocki N."/>
            <person name="Veneault-Fourrey C."/>
            <person name="LaButti K."/>
            <person name="Lindquist E.A."/>
            <person name="Lipzen A."/>
            <person name="Lundell T."/>
            <person name="Morin E."/>
            <person name="Murat C."/>
            <person name="Riley R."/>
            <person name="Ohm R."/>
            <person name="Sun H."/>
            <person name="Tunlid A."/>
            <person name="Henrissat B."/>
            <person name="Grigoriev I.V."/>
            <person name="Hibbett D.S."/>
            <person name="Martin F."/>
        </authorList>
    </citation>
    <scope>NUCLEOTIDE SEQUENCE [LARGE SCALE GENOMIC DNA]</scope>
    <source>
        <strain evidence="2">MAFF 305830</strain>
    </source>
</reference>
<gene>
    <name evidence="1" type="ORF">M408DRAFT_333055</name>
</gene>
<sequence>MTKFPISHSAKSQKLDEDLLYIRFNVSNVYQAALLERRARKLYERNRWIPTRASQVQEILDIVREVRTQISAIVKPSTIADGEVHMKYHDILREGTRKLNLIHTRSESRIKSDTLEEENAIRLDQEANDEAVRKQTSLPATHAPSKVNVYKPDAPENDRIFTLTEHFSSYGEVEWHLHEGGFVLEPDLWRQLDVQHGFSEHGRIWDIPLCDQPIDSELLCAVSRKCRKFPYTLALAHRAGGEEVPVPLDVIPFYDMQTEDKLCCKPFCGSLRKHLQVRWPNQSVITAKSLKAPHIPSVLEAVFHASRFPPSTNSLYFLWKPIGAASTVP</sequence>
<dbReference type="AlphaFoldDB" id="A0A0C2WXX5"/>
<organism evidence="1 2">
    <name type="scientific">Serendipita vermifera MAFF 305830</name>
    <dbReference type="NCBI Taxonomy" id="933852"/>
    <lineage>
        <taxon>Eukaryota</taxon>
        <taxon>Fungi</taxon>
        <taxon>Dikarya</taxon>
        <taxon>Basidiomycota</taxon>
        <taxon>Agaricomycotina</taxon>
        <taxon>Agaricomycetes</taxon>
        <taxon>Sebacinales</taxon>
        <taxon>Serendipitaceae</taxon>
        <taxon>Serendipita</taxon>
    </lineage>
</organism>